<dbReference type="GO" id="GO:0006310">
    <property type="term" value="P:DNA recombination"/>
    <property type="evidence" value="ECO:0007669"/>
    <property type="project" value="InterPro"/>
</dbReference>
<comment type="catalytic activity">
    <reaction evidence="9">
        <text>Couples ATP hydrolysis with the unwinding of duplex DNA by translocating in the 3'-5' direction.</text>
        <dbReference type="EC" id="5.6.2.4"/>
    </reaction>
</comment>
<protein>
    <recommendedName>
        <fullName evidence="11">ATP-dependent DNA helicase RecQ</fullName>
        <ecNumber evidence="10">5.6.2.4</ecNumber>
    </recommendedName>
    <alternativeName>
        <fullName evidence="12">DNA 3'-5' helicase RecQ</fullName>
    </alternativeName>
</protein>
<evidence type="ECO:0000256" key="11">
    <source>
        <dbReference type="ARBA" id="ARBA00044535"/>
    </source>
</evidence>
<evidence type="ECO:0000256" key="12">
    <source>
        <dbReference type="ARBA" id="ARBA00044550"/>
    </source>
</evidence>
<dbReference type="InterPro" id="IPR001650">
    <property type="entry name" value="Helicase_C-like"/>
</dbReference>
<dbReference type="EMBL" id="QBKT01000003">
    <property type="protein sequence ID" value="PTX62165.1"/>
    <property type="molecule type" value="Genomic_DNA"/>
</dbReference>
<dbReference type="GO" id="GO:0046872">
    <property type="term" value="F:metal ion binding"/>
    <property type="evidence" value="ECO:0007669"/>
    <property type="project" value="UniProtKB-KW"/>
</dbReference>
<dbReference type="InterPro" id="IPR011545">
    <property type="entry name" value="DEAD/DEAH_box_helicase_dom"/>
</dbReference>
<reference evidence="15 16" key="1">
    <citation type="submission" date="2018-04" db="EMBL/GenBank/DDBJ databases">
        <title>Genomic Encyclopedia of Archaeal and Bacterial Type Strains, Phase II (KMG-II): from individual species to whole genera.</title>
        <authorList>
            <person name="Goeker M."/>
        </authorList>
    </citation>
    <scope>NUCLEOTIDE SEQUENCE [LARGE SCALE GENOMIC DNA]</scope>
    <source>
        <strain evidence="15 16">DSM 25731</strain>
    </source>
</reference>
<dbReference type="InterPro" id="IPR032284">
    <property type="entry name" value="RecQ_Zn-bd"/>
</dbReference>
<dbReference type="Gene3D" id="1.10.10.10">
    <property type="entry name" value="Winged helix-like DNA-binding domain superfamily/Winged helix DNA-binding domain"/>
    <property type="match status" value="1"/>
</dbReference>
<feature type="domain" description="Helicase ATP-binding" evidence="13">
    <location>
        <begin position="25"/>
        <end position="193"/>
    </location>
</feature>
<evidence type="ECO:0000256" key="9">
    <source>
        <dbReference type="ARBA" id="ARBA00034617"/>
    </source>
</evidence>
<keyword evidence="3" id="KW-0547">Nucleotide-binding</keyword>
<evidence type="ECO:0000256" key="8">
    <source>
        <dbReference type="ARBA" id="ARBA00023235"/>
    </source>
</evidence>
<dbReference type="SUPFAM" id="SSF52540">
    <property type="entry name" value="P-loop containing nucleoside triphosphate hydrolases"/>
    <property type="match status" value="1"/>
</dbReference>
<dbReference type="RefSeq" id="WP_108114377.1">
    <property type="nucleotide sequence ID" value="NZ_QBKT01000003.1"/>
</dbReference>
<dbReference type="GO" id="GO:0005524">
    <property type="term" value="F:ATP binding"/>
    <property type="evidence" value="ECO:0007669"/>
    <property type="project" value="UniProtKB-KW"/>
</dbReference>
<comment type="similarity">
    <text evidence="1">Belongs to the helicase family. RecQ subfamily.</text>
</comment>
<evidence type="ECO:0000313" key="16">
    <source>
        <dbReference type="Proteomes" id="UP000244090"/>
    </source>
</evidence>
<keyword evidence="16" id="KW-1185">Reference proteome</keyword>
<dbReference type="PROSITE" id="PS51192">
    <property type="entry name" value="HELICASE_ATP_BIND_1"/>
    <property type="match status" value="1"/>
</dbReference>
<dbReference type="Pfam" id="PF16124">
    <property type="entry name" value="RecQ_Zn_bind"/>
    <property type="match status" value="1"/>
</dbReference>
<dbReference type="GO" id="GO:0006281">
    <property type="term" value="P:DNA repair"/>
    <property type="evidence" value="ECO:0007669"/>
    <property type="project" value="TreeGrafter"/>
</dbReference>
<dbReference type="GO" id="GO:0005737">
    <property type="term" value="C:cytoplasm"/>
    <property type="evidence" value="ECO:0007669"/>
    <property type="project" value="TreeGrafter"/>
</dbReference>
<accession>A0A2T6C1H5</accession>
<dbReference type="EC" id="5.6.2.4" evidence="10"/>
<dbReference type="Proteomes" id="UP000244090">
    <property type="component" value="Unassembled WGS sequence"/>
</dbReference>
<evidence type="ECO:0000256" key="1">
    <source>
        <dbReference type="ARBA" id="ARBA00005446"/>
    </source>
</evidence>
<comment type="caution">
    <text evidence="15">The sequence shown here is derived from an EMBL/GenBank/DDBJ whole genome shotgun (WGS) entry which is preliminary data.</text>
</comment>
<keyword evidence="7" id="KW-0238">DNA-binding</keyword>
<dbReference type="InterPro" id="IPR004589">
    <property type="entry name" value="DNA_helicase_ATP-dep_RecQ"/>
</dbReference>
<dbReference type="GO" id="GO:0030894">
    <property type="term" value="C:replisome"/>
    <property type="evidence" value="ECO:0007669"/>
    <property type="project" value="TreeGrafter"/>
</dbReference>
<dbReference type="GO" id="GO:0003677">
    <property type="term" value="F:DNA binding"/>
    <property type="evidence" value="ECO:0007669"/>
    <property type="project" value="UniProtKB-KW"/>
</dbReference>
<dbReference type="GO" id="GO:0016787">
    <property type="term" value="F:hydrolase activity"/>
    <property type="evidence" value="ECO:0007669"/>
    <property type="project" value="UniProtKB-KW"/>
</dbReference>
<dbReference type="Gene3D" id="3.40.50.300">
    <property type="entry name" value="P-loop containing nucleotide triphosphate hydrolases"/>
    <property type="match status" value="2"/>
</dbReference>
<dbReference type="NCBIfam" id="TIGR00614">
    <property type="entry name" value="recQ_fam"/>
    <property type="match status" value="1"/>
</dbReference>
<dbReference type="InterPro" id="IPR014001">
    <property type="entry name" value="Helicase_ATP-bd"/>
</dbReference>
<evidence type="ECO:0000256" key="5">
    <source>
        <dbReference type="ARBA" id="ARBA00022806"/>
    </source>
</evidence>
<evidence type="ECO:0000256" key="7">
    <source>
        <dbReference type="ARBA" id="ARBA00023125"/>
    </source>
</evidence>
<dbReference type="InterPro" id="IPR027417">
    <property type="entry name" value="P-loop_NTPase"/>
</dbReference>
<dbReference type="CDD" id="cd17920">
    <property type="entry name" value="DEXHc_RecQ"/>
    <property type="match status" value="1"/>
</dbReference>
<name>A0A2T6C1H5_9FLAO</name>
<dbReference type="FunFam" id="3.40.50.300:FF:000296">
    <property type="entry name" value="ATP-dependent DNA helicase RecQ"/>
    <property type="match status" value="1"/>
</dbReference>
<evidence type="ECO:0000313" key="15">
    <source>
        <dbReference type="EMBL" id="PTX62165.1"/>
    </source>
</evidence>
<dbReference type="PANTHER" id="PTHR13710:SF105">
    <property type="entry name" value="ATP-DEPENDENT DNA HELICASE Q1"/>
    <property type="match status" value="1"/>
</dbReference>
<dbReference type="GO" id="GO:0043590">
    <property type="term" value="C:bacterial nucleoid"/>
    <property type="evidence" value="ECO:0007669"/>
    <property type="project" value="TreeGrafter"/>
</dbReference>
<evidence type="ECO:0000256" key="10">
    <source>
        <dbReference type="ARBA" id="ARBA00034808"/>
    </source>
</evidence>
<keyword evidence="6" id="KW-0067">ATP-binding</keyword>
<dbReference type="GO" id="GO:0043138">
    <property type="term" value="F:3'-5' DNA helicase activity"/>
    <property type="evidence" value="ECO:0007669"/>
    <property type="project" value="UniProtKB-EC"/>
</dbReference>
<evidence type="ECO:0000259" key="13">
    <source>
        <dbReference type="PROSITE" id="PS51192"/>
    </source>
</evidence>
<dbReference type="AlphaFoldDB" id="A0A2T6C1H5"/>
<dbReference type="SMART" id="SM00487">
    <property type="entry name" value="DEXDc"/>
    <property type="match status" value="1"/>
</dbReference>
<dbReference type="InterPro" id="IPR036388">
    <property type="entry name" value="WH-like_DNA-bd_sf"/>
</dbReference>
<keyword evidence="5 15" id="KW-0347">Helicase</keyword>
<dbReference type="PROSITE" id="PS51194">
    <property type="entry name" value="HELICASE_CTER"/>
    <property type="match status" value="1"/>
</dbReference>
<dbReference type="Pfam" id="PF00270">
    <property type="entry name" value="DEAD"/>
    <property type="match status" value="1"/>
</dbReference>
<keyword evidence="2" id="KW-0479">Metal-binding</keyword>
<dbReference type="GO" id="GO:0009378">
    <property type="term" value="F:four-way junction helicase activity"/>
    <property type="evidence" value="ECO:0007669"/>
    <property type="project" value="TreeGrafter"/>
</dbReference>
<dbReference type="PANTHER" id="PTHR13710">
    <property type="entry name" value="DNA HELICASE RECQ FAMILY MEMBER"/>
    <property type="match status" value="1"/>
</dbReference>
<feature type="domain" description="Helicase C-terminal" evidence="14">
    <location>
        <begin position="217"/>
        <end position="360"/>
    </location>
</feature>
<gene>
    <name evidence="15" type="ORF">C8N46_103264</name>
</gene>
<keyword evidence="8" id="KW-0413">Isomerase</keyword>
<evidence type="ECO:0000259" key="14">
    <source>
        <dbReference type="PROSITE" id="PS51194"/>
    </source>
</evidence>
<dbReference type="SMART" id="SM00490">
    <property type="entry name" value="HELICc"/>
    <property type="match status" value="1"/>
</dbReference>
<dbReference type="OrthoDB" id="9763310at2"/>
<dbReference type="Pfam" id="PF00271">
    <property type="entry name" value="Helicase_C"/>
    <property type="match status" value="1"/>
</dbReference>
<sequence>MTKSLALLEKYWGHTSFRPLQEDIINAVIQQKDTLALLPTGGGKSVCFQIPALQLDGICIVISPLVALIQDQVANLKANGIKAIALTGGLKQTEISDLLDNCVYGDYKFLYLSPERLQQEIIQERVKQMPVNLIAVDEAHCISQWGNDFRPAYKNINTLRELLPDVPCIALTATATPTVVHDIVESLHLKEVQQFQQSFTRENIAYTVLETENKVLTIEKTLRKYPQSCIVYARNRKSTVQIHEALSRKGFTSVFFHGGLSSEAKKKNLQLWLNGKVQTIVATNAFGMGIDKPDVKNVIHVQLPDSLENYYQEAGRAGRNGEYANAIILTDANDIETLKKQFIDNLPSVDFLKLVFRKLCSFFQIAYGEGYDTKHALAFYEFCKTYQFPTQKTYTALQLLDRHSVIQLSQNFHRKTALKFIVDHYNLMQYLDNNPNISLITQAILRTYGGAFEQKININTHYLAQKLGLSKEKISATIQQLAKDEIITLEEIQTDAEITFLVAREDDKTIHPIARDVEHQNELKKKRVQAVIQYIKNSDTCRNIQLLSYFGEQTSTPCGICSVCKAKKTVKPDTSLQLLVRDDILKVLKEKPMTSTEICAMLPYREALILEIIPLLLEAEQIQLTDTHTYTYTI</sequence>
<evidence type="ECO:0000256" key="3">
    <source>
        <dbReference type="ARBA" id="ARBA00022741"/>
    </source>
</evidence>
<organism evidence="15 16">
    <name type="scientific">Kordia periserrulae</name>
    <dbReference type="NCBI Taxonomy" id="701523"/>
    <lineage>
        <taxon>Bacteria</taxon>
        <taxon>Pseudomonadati</taxon>
        <taxon>Bacteroidota</taxon>
        <taxon>Flavobacteriia</taxon>
        <taxon>Flavobacteriales</taxon>
        <taxon>Flavobacteriaceae</taxon>
        <taxon>Kordia</taxon>
    </lineage>
</organism>
<keyword evidence="4" id="KW-0378">Hydrolase</keyword>
<evidence type="ECO:0000256" key="2">
    <source>
        <dbReference type="ARBA" id="ARBA00022723"/>
    </source>
</evidence>
<proteinExistence type="inferred from homology"/>
<evidence type="ECO:0000256" key="4">
    <source>
        <dbReference type="ARBA" id="ARBA00022801"/>
    </source>
</evidence>
<evidence type="ECO:0000256" key="6">
    <source>
        <dbReference type="ARBA" id="ARBA00022840"/>
    </source>
</evidence>